<dbReference type="SUPFAM" id="SSF51445">
    <property type="entry name" value="(Trans)glycosidases"/>
    <property type="match status" value="1"/>
</dbReference>
<protein>
    <submittedName>
        <fullName evidence="2">Alpha-amylase</fullName>
    </submittedName>
</protein>
<comment type="caution">
    <text evidence="2">The sequence shown here is derived from an EMBL/GenBank/DDBJ whole genome shotgun (WGS) entry which is preliminary data.</text>
</comment>
<dbReference type="AlphaFoldDB" id="A0A933MK79"/>
<reference evidence="2" key="1">
    <citation type="submission" date="2020-07" db="EMBL/GenBank/DDBJ databases">
        <title>Huge and variable diversity of episymbiotic CPR bacteria and DPANN archaea in groundwater ecosystems.</title>
        <authorList>
            <person name="He C.Y."/>
            <person name="Keren R."/>
            <person name="Whittaker M."/>
            <person name="Farag I.F."/>
            <person name="Doudna J."/>
            <person name="Cate J.H.D."/>
            <person name="Banfield J.F."/>
        </authorList>
    </citation>
    <scope>NUCLEOTIDE SEQUENCE</scope>
    <source>
        <strain evidence="2">NC_groundwater_1520_Pr4_B-0.1um_53_5</strain>
    </source>
</reference>
<evidence type="ECO:0000313" key="3">
    <source>
        <dbReference type="Proteomes" id="UP000736328"/>
    </source>
</evidence>
<evidence type="ECO:0000259" key="1">
    <source>
        <dbReference type="SMART" id="SM00642"/>
    </source>
</evidence>
<organism evidence="2 3">
    <name type="scientific">candidate division TA06 bacterium</name>
    <dbReference type="NCBI Taxonomy" id="2250710"/>
    <lineage>
        <taxon>Bacteria</taxon>
        <taxon>Bacteria division TA06</taxon>
    </lineage>
</organism>
<dbReference type="InterPro" id="IPR006047">
    <property type="entry name" value="GH13_cat_dom"/>
</dbReference>
<sequence length="1155" mass="132207">MKSKTKIILPPIGRYSGPHPGYEFHISAAARKKYDCDEWLFSFSGNVILADFGAARQLAHEMNRAGTKITVGQLAAMGLIDELQHYVIAQYRARINQKVFTQALAHLDQDLSPADTSGCLTEFIKTFPPLLVHRRQITPHEYLKDSAVKAPHKETSLEEMLLLWVANQNPALEPFGELFGDQPLRQNSRYPELIEALKTFFSGQPGFGPFNQNLMELLLAPAKAHPHSLTDQLNYIKRYWLNILPAEILDRLFQRLLLALDIIKEEEKMRGGGPGPSPVLDFRRLSPGAKDGPDHEPKAFSPDLDWMPNVVMIAKNVPVWLFQLSQKYGFPITTLDQVPDRELELLARRGFNSLWLIGIWQRSPASRRIKQMSGNQEALASAYSLYDYSISLELGGDPAYWNLKERAQRYGIRLAVDMVPNHTGIYSRWVVEHPEWFIQTPQPPFPGYAFNGPDLSEDPAVGLFIEDGYWSRRDAAVVFKRVDRRSGEARYIYHGNDGTHLPWNDTAQLNFLLPAVREAVLGQILKVARYSSIIRFDAAMTLAKRHYQRLWFPEPGSGGDIPSRSGQGLSRQEFDRAFPAEFWRTVVDHIAREVPQTLLLAEAFWLMEGFFVRTLGMHRVYNSAFMNMLKQEENSNYRTVIKNVLEFNPEILKRFVNFVSNPDEEPAAVHFGKGDKYFGVCAMMSTLPGLPLFGHGQLEGFGEKYGMEYGRAYQNETEDQGLMERHQREIFPLLKKRYLFSGVEQFAFYDAVSDQGHIHSDIFAYSNGRGQERVLFIYNNRYQRAAGWIKETVRQRHDENDSFPSKSSLAQRLHLTTEGWYIFKDEASGLEYIKPAGELLEKGLYFRLQGYQYNLFSSFRKVDSEEYGRLCRHLSGRGVPDLGRALWELKLEAVIKEVTELFRPLAAADLGREYFKLPERQAALEQQQRAALKRYFSEAEKVNGPLAATGDIDRQAKDKIRLLSRLINGPDLKNIRASHGGRKYLKAVPEAELLFTLLNDAGFKFLYAGLLQNTLRQGLGDIASRELFGKKAVESLRAGGVNRDVSSQMFLLWENLPCPGLNTKTLMEDNSQFKLYLNRPRVQEFLGCNRYHDILWFNREKFLILLYWLTVISVVGEEPGFKASRRLLRIFNVALKYAQASEESGYDFNKFMSLI</sequence>
<proteinExistence type="predicted"/>
<accession>A0A933MK79</accession>
<dbReference type="PANTHER" id="PTHR47786:SF2">
    <property type="entry name" value="GLYCOSYL HYDROLASE FAMILY 13 CATALYTIC DOMAIN-CONTAINING PROTEIN"/>
    <property type="match status" value="1"/>
</dbReference>
<dbReference type="InterPro" id="IPR017853">
    <property type="entry name" value="GH"/>
</dbReference>
<dbReference type="PANTHER" id="PTHR47786">
    <property type="entry name" value="ALPHA-1,4-GLUCAN:MALTOSE-1-PHOSPHATE MALTOSYLTRANSFERASE"/>
    <property type="match status" value="1"/>
</dbReference>
<dbReference type="Proteomes" id="UP000736328">
    <property type="component" value="Unassembled WGS sequence"/>
</dbReference>
<name>A0A933MK79_UNCT6</name>
<evidence type="ECO:0000313" key="2">
    <source>
        <dbReference type="EMBL" id="MBI4726723.1"/>
    </source>
</evidence>
<dbReference type="SMART" id="SM00642">
    <property type="entry name" value="Aamy"/>
    <property type="match status" value="1"/>
</dbReference>
<gene>
    <name evidence="2" type="ORF">HY768_05805</name>
</gene>
<dbReference type="GO" id="GO:0005975">
    <property type="term" value="P:carbohydrate metabolic process"/>
    <property type="evidence" value="ECO:0007669"/>
    <property type="project" value="InterPro"/>
</dbReference>
<dbReference type="Gene3D" id="3.20.20.80">
    <property type="entry name" value="Glycosidases"/>
    <property type="match status" value="1"/>
</dbReference>
<feature type="domain" description="Glycosyl hydrolase family 13 catalytic" evidence="1">
    <location>
        <begin position="316"/>
        <end position="737"/>
    </location>
</feature>
<dbReference type="EMBL" id="JACQXR010000075">
    <property type="protein sequence ID" value="MBI4726723.1"/>
    <property type="molecule type" value="Genomic_DNA"/>
</dbReference>